<dbReference type="InterPro" id="IPR000326">
    <property type="entry name" value="PAP2/HPO"/>
</dbReference>
<protein>
    <submittedName>
        <fullName evidence="3">Undecaprenyl-diphosphatase</fullName>
    </submittedName>
</protein>
<dbReference type="GO" id="GO:0042392">
    <property type="term" value="F:sphingosine-1-phosphate phosphatase activity"/>
    <property type="evidence" value="ECO:0007669"/>
    <property type="project" value="TreeGrafter"/>
</dbReference>
<dbReference type="InterPro" id="IPR033879">
    <property type="entry name" value="UPP_Pase"/>
</dbReference>
<keyword evidence="4" id="KW-1185">Reference proteome</keyword>
<evidence type="ECO:0000259" key="2">
    <source>
        <dbReference type="SMART" id="SM00014"/>
    </source>
</evidence>
<keyword evidence="1" id="KW-1133">Transmembrane helix</keyword>
<name>A0A3S0IUW3_9BACI</name>
<sequence>MISSFKFLDFAVKYGLFIRWENHNMEINIELFRIINDLGKEYEFLNPFFVFFAKYTIYFVIIAALYFLFKKSQMNRLMVLCSVVSVAVAEILAMIARQLHSNNQPFAELPEVNQLVEKAVGNSFPSDHTIIVFAFCLSFWLFKRGWHLLWVLLAVLVGISRIGVGVHYPGDVGMGALLSLVSVFLVFRLVPKLDIMKKWFGHDTSHISKEI</sequence>
<dbReference type="Proteomes" id="UP000271374">
    <property type="component" value="Unassembled WGS sequence"/>
</dbReference>
<dbReference type="PANTHER" id="PTHR14969">
    <property type="entry name" value="SPHINGOSINE-1-PHOSPHATE PHOSPHOHYDROLASE"/>
    <property type="match status" value="1"/>
</dbReference>
<dbReference type="GO" id="GO:0050380">
    <property type="term" value="F:undecaprenyl-diphosphatase activity"/>
    <property type="evidence" value="ECO:0007669"/>
    <property type="project" value="InterPro"/>
</dbReference>
<dbReference type="SUPFAM" id="SSF48317">
    <property type="entry name" value="Acid phosphatase/Vanadium-dependent haloperoxidase"/>
    <property type="match status" value="1"/>
</dbReference>
<feature type="transmembrane region" description="Helical" evidence="1">
    <location>
        <begin position="76"/>
        <end position="99"/>
    </location>
</feature>
<dbReference type="EMBL" id="RXNT01000007">
    <property type="protein sequence ID" value="RTR31989.1"/>
    <property type="molecule type" value="Genomic_DNA"/>
</dbReference>
<dbReference type="OrthoDB" id="9789113at2"/>
<feature type="domain" description="Phosphatidic acid phosphatase type 2/haloperoxidase" evidence="2">
    <location>
        <begin position="82"/>
        <end position="187"/>
    </location>
</feature>
<dbReference type="Pfam" id="PF01569">
    <property type="entry name" value="PAP2"/>
    <property type="match status" value="1"/>
</dbReference>
<evidence type="ECO:0000256" key="1">
    <source>
        <dbReference type="SAM" id="Phobius"/>
    </source>
</evidence>
<feature type="transmembrane region" description="Helical" evidence="1">
    <location>
        <begin position="48"/>
        <end position="69"/>
    </location>
</feature>
<dbReference type="GO" id="GO:0005886">
    <property type="term" value="C:plasma membrane"/>
    <property type="evidence" value="ECO:0007669"/>
    <property type="project" value="InterPro"/>
</dbReference>
<dbReference type="InterPro" id="IPR036938">
    <property type="entry name" value="PAP2/HPO_sf"/>
</dbReference>
<dbReference type="AlphaFoldDB" id="A0A3S0IUW3"/>
<proteinExistence type="predicted"/>
<evidence type="ECO:0000313" key="3">
    <source>
        <dbReference type="EMBL" id="RTR31989.1"/>
    </source>
</evidence>
<dbReference type="SMART" id="SM00014">
    <property type="entry name" value="acidPPc"/>
    <property type="match status" value="1"/>
</dbReference>
<evidence type="ECO:0000313" key="4">
    <source>
        <dbReference type="Proteomes" id="UP000271374"/>
    </source>
</evidence>
<comment type="caution">
    <text evidence="3">The sequence shown here is derived from an EMBL/GenBank/DDBJ whole genome shotgun (WGS) entry which is preliminary data.</text>
</comment>
<dbReference type="CDD" id="cd03385">
    <property type="entry name" value="PAP2_BcrC_like"/>
    <property type="match status" value="1"/>
</dbReference>
<feature type="transmembrane region" description="Helical" evidence="1">
    <location>
        <begin position="148"/>
        <end position="166"/>
    </location>
</feature>
<dbReference type="Gene3D" id="1.20.144.10">
    <property type="entry name" value="Phosphatidic acid phosphatase type 2/haloperoxidase"/>
    <property type="match status" value="1"/>
</dbReference>
<accession>A0A3S0IUW3</accession>
<dbReference type="PANTHER" id="PTHR14969:SF13">
    <property type="entry name" value="AT30094P"/>
    <property type="match status" value="1"/>
</dbReference>
<gene>
    <name evidence="3" type="ORF">EKG37_09970</name>
</gene>
<reference evidence="3 4" key="1">
    <citation type="submission" date="2018-12" db="EMBL/GenBank/DDBJ databases">
        <title>Bacillus yapensis draft genome sequence.</title>
        <authorList>
            <person name="Yu L."/>
            <person name="Xu X."/>
            <person name="Tang X."/>
        </authorList>
    </citation>
    <scope>NUCLEOTIDE SEQUENCE [LARGE SCALE GENOMIC DNA]</scope>
    <source>
        <strain evidence="3 4">XXST-01</strain>
    </source>
</reference>
<feature type="transmembrane region" description="Helical" evidence="1">
    <location>
        <begin position="172"/>
        <end position="190"/>
    </location>
</feature>
<organism evidence="3 4">
    <name type="scientific">Bacillus yapensis</name>
    <dbReference type="NCBI Taxonomy" id="2492960"/>
    <lineage>
        <taxon>Bacteria</taxon>
        <taxon>Bacillati</taxon>
        <taxon>Bacillota</taxon>
        <taxon>Bacilli</taxon>
        <taxon>Bacillales</taxon>
        <taxon>Bacillaceae</taxon>
        <taxon>Bacillus</taxon>
    </lineage>
</organism>
<feature type="transmembrane region" description="Helical" evidence="1">
    <location>
        <begin position="119"/>
        <end position="141"/>
    </location>
</feature>
<keyword evidence="1" id="KW-0472">Membrane</keyword>
<keyword evidence="1" id="KW-0812">Transmembrane</keyword>